<keyword evidence="4" id="KW-1185">Reference proteome</keyword>
<proteinExistence type="predicted"/>
<evidence type="ECO:0000256" key="1">
    <source>
        <dbReference type="SAM" id="Coils"/>
    </source>
</evidence>
<accession>A0ABQ8MYV7</accession>
<dbReference type="EMBL" id="JACTAM010000002">
    <property type="protein sequence ID" value="KAI2668012.1"/>
    <property type="molecule type" value="Genomic_DNA"/>
</dbReference>
<dbReference type="Proteomes" id="UP000830375">
    <property type="component" value="Unassembled WGS sequence"/>
</dbReference>
<dbReference type="InterPro" id="IPR057365">
    <property type="entry name" value="URGCP"/>
</dbReference>
<gene>
    <name evidence="3" type="ORF">H4Q32_004643</name>
</gene>
<keyword evidence="1" id="KW-0175">Coiled coil</keyword>
<feature type="coiled-coil region" evidence="1">
    <location>
        <begin position="387"/>
        <end position="414"/>
    </location>
</feature>
<evidence type="ECO:0000259" key="2">
    <source>
        <dbReference type="Pfam" id="PF25496"/>
    </source>
</evidence>
<evidence type="ECO:0000313" key="3">
    <source>
        <dbReference type="EMBL" id="KAI2668012.1"/>
    </source>
</evidence>
<reference evidence="3 4" key="1">
    <citation type="submission" date="2022-01" db="EMBL/GenBank/DDBJ databases">
        <title>A high-quality chromosome-level genome assembly of rohu carp, Labeo rohita.</title>
        <authorList>
            <person name="Arick M.A. II"/>
            <person name="Hsu C.-Y."/>
            <person name="Magbanua Z."/>
            <person name="Pechanova O."/>
            <person name="Grover C."/>
            <person name="Miller E."/>
            <person name="Thrash A."/>
            <person name="Ezzel L."/>
            <person name="Alam S."/>
            <person name="Benzie J."/>
            <person name="Hamilton M."/>
            <person name="Karsi A."/>
            <person name="Lawrence M.L."/>
            <person name="Peterson D.G."/>
        </authorList>
    </citation>
    <scope>NUCLEOTIDE SEQUENCE [LARGE SCALE GENOMIC DNA]</scope>
    <source>
        <strain evidence="4">BAU-BD-2019</strain>
        <tissue evidence="3">Blood</tissue>
    </source>
</reference>
<protein>
    <submittedName>
        <fullName evidence="3">Interferon-induced very large GTPase 1</fullName>
    </submittedName>
</protein>
<organism evidence="3 4">
    <name type="scientific">Labeo rohita</name>
    <name type="common">Indian major carp</name>
    <name type="synonym">Cyprinus rohita</name>
    <dbReference type="NCBI Taxonomy" id="84645"/>
    <lineage>
        <taxon>Eukaryota</taxon>
        <taxon>Metazoa</taxon>
        <taxon>Chordata</taxon>
        <taxon>Craniata</taxon>
        <taxon>Vertebrata</taxon>
        <taxon>Euteleostomi</taxon>
        <taxon>Actinopterygii</taxon>
        <taxon>Neopterygii</taxon>
        <taxon>Teleostei</taxon>
        <taxon>Ostariophysi</taxon>
        <taxon>Cypriniformes</taxon>
        <taxon>Cyprinidae</taxon>
        <taxon>Labeoninae</taxon>
        <taxon>Labeonini</taxon>
        <taxon>Labeo</taxon>
    </lineage>
</organism>
<dbReference type="Pfam" id="PF25496">
    <property type="entry name" value="URGCP"/>
    <property type="match status" value="1"/>
</dbReference>
<name>A0ABQ8MYV7_LABRO</name>
<evidence type="ECO:0000313" key="4">
    <source>
        <dbReference type="Proteomes" id="UP000830375"/>
    </source>
</evidence>
<feature type="domain" description="Up-regulator of cell proliferation-like" evidence="2">
    <location>
        <begin position="14"/>
        <end position="182"/>
    </location>
</feature>
<comment type="caution">
    <text evidence="3">The sequence shown here is derived from an EMBL/GenBank/DDBJ whole genome shotgun (WGS) entry which is preliminary data.</text>
</comment>
<dbReference type="PANTHER" id="PTHR22796:SF6">
    <property type="entry name" value="INTERFERON-INDUCED VERY LARGE GTPASE 1-RELATED"/>
    <property type="match status" value="1"/>
</dbReference>
<feature type="coiled-coil region" evidence="1">
    <location>
        <begin position="314"/>
        <end position="341"/>
    </location>
</feature>
<sequence>MDNTTLEDKKERLKSQLINSLINDKHNTFFHRNCPGSSRTRVLMNGVVEIAWFCPSGKNDDKFTNCVAFCNLHSDAGEHEKQLDIMTEMASVNVAFLSELNRNDIRMTKIQNLYKDPKPLICLLPENGLALTEMGNGTEIENKLQNQIENGAMNVFEKTDLHGKLNIKYTEVKKSMSEFFEKDTNASILIQWKTSFKIKVSHIQENIIMETQRKLNVVLQQRVLKKEIDAQRTQNENTLLEKAKDLALTLKNKAKDDKILQREFDSFWNHCMKYDVQISKLITDVALQGATSATIIGEIICNKLKEPIQQSVYKKTAQDLADELRSNCESLNGNRSNLEKHILKTLAEKEDFETYITYIHNPKEHFKSFIRNEVSQYITTKFNISVLPKMKDDLRQKENQIKEAVQRASEWVDENSGDADLWLKIFTLNLSDVLIFSEKNREGVSRDDVDVKLLGEPSAPTQQKTMIMFLSIDLKD</sequence>
<dbReference type="PANTHER" id="PTHR22796">
    <property type="entry name" value="URG4-RELATED"/>
    <property type="match status" value="1"/>
</dbReference>